<feature type="transmembrane region" description="Helical" evidence="6">
    <location>
        <begin position="182"/>
        <end position="205"/>
    </location>
</feature>
<feature type="transmembrane region" description="Helical" evidence="6">
    <location>
        <begin position="130"/>
        <end position="149"/>
    </location>
</feature>
<dbReference type="PANTHER" id="PTHR22945">
    <property type="entry name" value="SERPENTINE RECEPTOR, CLASS D DELTA"/>
    <property type="match status" value="1"/>
</dbReference>
<comment type="similarity">
    <text evidence="2">Belongs to the nematode receptor-like protein srd family.</text>
</comment>
<comment type="caution">
    <text evidence="7">The sequence shown here is derived from an EMBL/GenBank/DDBJ whole genome shotgun (WGS) entry which is preliminary data.</text>
</comment>
<feature type="non-terminal residue" evidence="7">
    <location>
        <position position="1"/>
    </location>
</feature>
<feature type="transmembrane region" description="Helical" evidence="6">
    <location>
        <begin position="6"/>
        <end position="28"/>
    </location>
</feature>
<evidence type="ECO:0000256" key="1">
    <source>
        <dbReference type="ARBA" id="ARBA00004141"/>
    </source>
</evidence>
<proteinExistence type="inferred from homology"/>
<organism evidence="7 8">
    <name type="scientific">Pristionchus entomophagus</name>
    <dbReference type="NCBI Taxonomy" id="358040"/>
    <lineage>
        <taxon>Eukaryota</taxon>
        <taxon>Metazoa</taxon>
        <taxon>Ecdysozoa</taxon>
        <taxon>Nematoda</taxon>
        <taxon>Chromadorea</taxon>
        <taxon>Rhabditida</taxon>
        <taxon>Rhabditina</taxon>
        <taxon>Diplogasteromorpha</taxon>
        <taxon>Diplogasteroidea</taxon>
        <taxon>Neodiplogasteridae</taxon>
        <taxon>Pristionchus</taxon>
    </lineage>
</organism>
<evidence type="ECO:0000256" key="5">
    <source>
        <dbReference type="ARBA" id="ARBA00023136"/>
    </source>
</evidence>
<dbReference type="Proteomes" id="UP001432027">
    <property type="component" value="Unassembled WGS sequence"/>
</dbReference>
<keyword evidence="3 6" id="KW-0812">Transmembrane</keyword>
<feature type="transmembrane region" description="Helical" evidence="6">
    <location>
        <begin position="40"/>
        <end position="60"/>
    </location>
</feature>
<sequence>PPLLLSIIHFSSCSISIVCGSVLLYIAYRHTPPHLTSYSVLIQGLAMLELSSSIGAFLLFPRIVPVGLEGVASVLSGPIVKITSNQSIWFTLYLMQLHGTVQYNVFMSVCFCYRYYVLRHESPSPNQVRAFGFLVFSFTFSLFVLFGTTRASKDVPFHYVQTYVPQYDLDPEFLSHSLGAPAILWTVVSAISMTFVNVVVGRAIFKFLNDRSIHLSERTRNAHKQFAV</sequence>
<evidence type="ECO:0000313" key="7">
    <source>
        <dbReference type="EMBL" id="GMS93560.1"/>
    </source>
</evidence>
<dbReference type="EMBL" id="BTSX01000004">
    <property type="protein sequence ID" value="GMS93560.1"/>
    <property type="molecule type" value="Genomic_DNA"/>
</dbReference>
<keyword evidence="5 6" id="KW-0472">Membrane</keyword>
<dbReference type="AlphaFoldDB" id="A0AAV5TDB2"/>
<feature type="non-terminal residue" evidence="7">
    <location>
        <position position="228"/>
    </location>
</feature>
<comment type="subcellular location">
    <subcellularLocation>
        <location evidence="1">Membrane</location>
        <topology evidence="1">Multi-pass membrane protein</topology>
    </subcellularLocation>
</comment>
<evidence type="ECO:0000256" key="2">
    <source>
        <dbReference type="ARBA" id="ARBA00009166"/>
    </source>
</evidence>
<dbReference type="PANTHER" id="PTHR22945:SF40">
    <property type="entry name" value="SERPENTINE RECEPTOR, CLASS D (DELTA)-RELATED"/>
    <property type="match status" value="1"/>
</dbReference>
<gene>
    <name evidence="7" type="ORF">PENTCL1PPCAC_15735</name>
</gene>
<dbReference type="InterPro" id="IPR019421">
    <property type="entry name" value="7TM_GPCR_serpentine_rcpt_Srd"/>
</dbReference>
<name>A0AAV5TDB2_9BILA</name>
<evidence type="ECO:0000313" key="8">
    <source>
        <dbReference type="Proteomes" id="UP001432027"/>
    </source>
</evidence>
<feature type="transmembrane region" description="Helical" evidence="6">
    <location>
        <begin position="101"/>
        <end position="118"/>
    </location>
</feature>
<evidence type="ECO:0000256" key="6">
    <source>
        <dbReference type="SAM" id="Phobius"/>
    </source>
</evidence>
<evidence type="ECO:0008006" key="9">
    <source>
        <dbReference type="Google" id="ProtNLM"/>
    </source>
</evidence>
<evidence type="ECO:0000256" key="3">
    <source>
        <dbReference type="ARBA" id="ARBA00022692"/>
    </source>
</evidence>
<evidence type="ECO:0000256" key="4">
    <source>
        <dbReference type="ARBA" id="ARBA00022989"/>
    </source>
</evidence>
<dbReference type="InterPro" id="IPR050920">
    <property type="entry name" value="Nematode_rcpt-like_delta"/>
</dbReference>
<keyword evidence="4 6" id="KW-1133">Transmembrane helix</keyword>
<keyword evidence="8" id="KW-1185">Reference proteome</keyword>
<accession>A0AAV5TDB2</accession>
<dbReference type="GO" id="GO:0016020">
    <property type="term" value="C:membrane"/>
    <property type="evidence" value="ECO:0007669"/>
    <property type="project" value="UniProtKB-SubCell"/>
</dbReference>
<reference evidence="7" key="1">
    <citation type="submission" date="2023-10" db="EMBL/GenBank/DDBJ databases">
        <title>Genome assembly of Pristionchus species.</title>
        <authorList>
            <person name="Yoshida K."/>
            <person name="Sommer R.J."/>
        </authorList>
    </citation>
    <scope>NUCLEOTIDE SEQUENCE</scope>
    <source>
        <strain evidence="7">RS0144</strain>
    </source>
</reference>
<protein>
    <recommendedName>
        <fullName evidence="9">G protein-coupled receptor</fullName>
    </recommendedName>
</protein>
<dbReference type="Pfam" id="PF10317">
    <property type="entry name" value="7TM_GPCR_Srd"/>
    <property type="match status" value="1"/>
</dbReference>